<evidence type="ECO:0000313" key="2">
    <source>
        <dbReference type="EMBL" id="VVT49139.1"/>
    </source>
</evidence>
<evidence type="ECO:0000313" key="3">
    <source>
        <dbReference type="Proteomes" id="UP000398389"/>
    </source>
</evidence>
<protein>
    <recommendedName>
        <fullName evidence="4">F-box domain-containing protein</fullName>
    </recommendedName>
</protein>
<dbReference type="Proteomes" id="UP000398389">
    <property type="component" value="Unassembled WGS sequence"/>
</dbReference>
<feature type="region of interest" description="Disordered" evidence="1">
    <location>
        <begin position="440"/>
        <end position="506"/>
    </location>
</feature>
<dbReference type="GeneID" id="43580943"/>
<organism evidence="2 3">
    <name type="scientific">Magnusiomyces paraingens</name>
    <dbReference type="NCBI Taxonomy" id="2606893"/>
    <lineage>
        <taxon>Eukaryota</taxon>
        <taxon>Fungi</taxon>
        <taxon>Dikarya</taxon>
        <taxon>Ascomycota</taxon>
        <taxon>Saccharomycotina</taxon>
        <taxon>Dipodascomycetes</taxon>
        <taxon>Dipodascales</taxon>
        <taxon>Dipodascaceae</taxon>
        <taxon>Magnusiomyces</taxon>
    </lineage>
</organism>
<gene>
    <name evidence="2" type="ORF">SAPINGB_P002123</name>
</gene>
<name>A0A5E8BDN1_9ASCO</name>
<feature type="region of interest" description="Disordered" evidence="1">
    <location>
        <begin position="337"/>
        <end position="376"/>
    </location>
</feature>
<reference evidence="2 3" key="1">
    <citation type="submission" date="2019-09" db="EMBL/GenBank/DDBJ databases">
        <authorList>
            <person name="Brejova B."/>
        </authorList>
    </citation>
    <scope>NUCLEOTIDE SEQUENCE [LARGE SCALE GENOMIC DNA]</scope>
</reference>
<feature type="compositionally biased region" description="Basic and acidic residues" evidence="1">
    <location>
        <begin position="444"/>
        <end position="456"/>
    </location>
</feature>
<accession>A0A5E8BDN1</accession>
<keyword evidence="3" id="KW-1185">Reference proteome</keyword>
<feature type="region of interest" description="Disordered" evidence="1">
    <location>
        <begin position="218"/>
        <end position="241"/>
    </location>
</feature>
<evidence type="ECO:0008006" key="4">
    <source>
        <dbReference type="Google" id="ProtNLM"/>
    </source>
</evidence>
<dbReference type="RefSeq" id="XP_031852734.1">
    <property type="nucleotide sequence ID" value="XM_031996843.1"/>
</dbReference>
<evidence type="ECO:0000256" key="1">
    <source>
        <dbReference type="SAM" id="MobiDB-lite"/>
    </source>
</evidence>
<dbReference type="EMBL" id="CABVLU010000002">
    <property type="protein sequence ID" value="VVT49139.1"/>
    <property type="molecule type" value="Genomic_DNA"/>
</dbReference>
<sequence>MKSFSKLFKSRSSFLSNSTSPPLNSSSSDISESDSASHVIFVPQPQHENDYHDVFSHPPKIIVSVEEIPLSSPLSQPSHCLNKSELDFARKRHRASSSSNETNISRRKSILSRILSRKRSKYNNQGVSDLLIPITPATVGAENIIAHVDSSLVGNTHHHKRSLSLCRVFSFNSKKNLKRNSVINTNLNTNNNNNSNKRNKRVSIFSFSSDIESLALNTSQDSDDGINSSATDPPSLIPNSPVPMLEYQRREIIMPSKEEQQKYAARLREITVGPQKMLCDGISPAALESTQSIPQKQNSNSPFLLRPNIVDSLILEPCTDEDILKSIESVVKVQTDYDKKSDSLEQGSNKEEPLNFLPSKMHQPPSHSEDLQSYRENPAAACQQYQLCDDMWEVSGASDLGDTEDNGGFVRLEQAKRPTSTKGSRAEIILPDGVSSISDVEEGEANRTRHVVEARPRSKLSRVISSASGFTDDSKVYDGDVEEDFDYDNDNDNDDEEREERERLSAVSNVAICNPDDDGYNSDTSSSFEDYESSSFEEDIIPCVNFLGEFQDNNIFENDDNTYSNDNLDASSSMILSEDEYFSAQSSFSSLAFFSSKKLGKRRMLDIFNIWDLSSDIHHQISKYLIGHDLINMAQTCNALRPIYSRFSWTNCIVVSGNTQGRYCGPGRTLESLIEVSCYYRRYYYFKRYGNFFTSQFANPEFVNARNARYIPFRVFLNPDRYSWFFSKHVIAIKFECMFASVSEGKEWNKIRHFSDLYIYYPKLLYVKVGYNALSNPPQPAQLETSRAIEGNDEERPGYAESVFSISSDLSDFAHGKSGAALVYSLLDDAEVQGFTTLIPSFEVQLVLESPYYLINLPGKLVLRTLDVEFFFDIDSNSMSAGYDISEFKNLETLRLIFKSITYKAHWIFMAQILELPHLRRLVTSINPLSKSLGNDRLYSVNNWVNLLRNLSLICPETNDRLFFRGPSALDDISISGSFEPIKETEITTVPGKLFFPRVTEVVTDSVDIFNYAKFGPKLKSLKILDNFSLPNDYSSLVFFSELASNISENLTSLCLHCLEGTRSITGLIPLLSSPLVQNIKTLTLNIDFQYDVFSTFSPYYSSRDGPGTQPCLHKESCPLSGLNLNHTPDNIYDTKSTLARICNFLEFLSTENLIPLVESCYEDGQRIDMIREKFYSVYGPMMVEREIDNYNQMISSLCINPMVNIYMWNREFLSQPVGPCEYHLYMASLFECIFDSIVHTMFSLEYLRINGISKHMERPIWKYVTNSLRFQEHFGSYLKAPYSSELDREKVELDYHALKQLFINQSVPLGSQNCCSCILDRNYEFAHEVAQTLPANYTTVVCTSPPKDIAIVLDIEARRKDFSVDSFFLFEDPEFLLYLDRADDTDDASTIFRSSVFSDGDPNEYYSFNDDEDDDDDEIDTMDVESLIY</sequence>
<feature type="compositionally biased region" description="Acidic residues" evidence="1">
    <location>
        <begin position="479"/>
        <end position="499"/>
    </location>
</feature>
<proteinExistence type="predicted"/>
<feature type="compositionally biased region" description="Polar residues" evidence="1">
    <location>
        <begin position="218"/>
        <end position="232"/>
    </location>
</feature>
<feature type="compositionally biased region" description="Basic and acidic residues" evidence="1">
    <location>
        <begin position="337"/>
        <end position="353"/>
    </location>
</feature>
<feature type="region of interest" description="Disordered" evidence="1">
    <location>
        <begin position="1"/>
        <end position="31"/>
    </location>
</feature>